<reference evidence="1 2" key="1">
    <citation type="submission" date="2016-10" db="EMBL/GenBank/DDBJ databases">
        <title>Genome sequence of the ascomycete fungus Penicillium subrubescens.</title>
        <authorList>
            <person name="De Vries R.P."/>
            <person name="Peng M."/>
            <person name="Dilokpimol A."/>
            <person name="Hilden K."/>
            <person name="Makela M.R."/>
            <person name="Grigoriev I."/>
            <person name="Riley R."/>
            <person name="Granchi Z."/>
        </authorList>
    </citation>
    <scope>NUCLEOTIDE SEQUENCE [LARGE SCALE GENOMIC DNA]</scope>
    <source>
        <strain evidence="1 2">CBS 132785</strain>
    </source>
</reference>
<dbReference type="Proteomes" id="UP000186955">
    <property type="component" value="Unassembled WGS sequence"/>
</dbReference>
<dbReference type="AlphaFoldDB" id="A0A1Q5UBH0"/>
<organism evidence="1 2">
    <name type="scientific">Penicillium subrubescens</name>
    <dbReference type="NCBI Taxonomy" id="1316194"/>
    <lineage>
        <taxon>Eukaryota</taxon>
        <taxon>Fungi</taxon>
        <taxon>Dikarya</taxon>
        <taxon>Ascomycota</taxon>
        <taxon>Pezizomycotina</taxon>
        <taxon>Eurotiomycetes</taxon>
        <taxon>Eurotiomycetidae</taxon>
        <taxon>Eurotiales</taxon>
        <taxon>Aspergillaceae</taxon>
        <taxon>Penicillium</taxon>
    </lineage>
</organism>
<comment type="caution">
    <text evidence="1">The sequence shown here is derived from an EMBL/GenBank/DDBJ whole genome shotgun (WGS) entry which is preliminary data.</text>
</comment>
<proteinExistence type="predicted"/>
<gene>
    <name evidence="1" type="ORF">PENSUB_4733</name>
</gene>
<dbReference type="OrthoDB" id="4343267at2759"/>
<evidence type="ECO:0000313" key="2">
    <source>
        <dbReference type="Proteomes" id="UP000186955"/>
    </source>
</evidence>
<evidence type="ECO:0000313" key="1">
    <source>
        <dbReference type="EMBL" id="OKP09809.1"/>
    </source>
</evidence>
<name>A0A1Q5UBH0_9EURO</name>
<dbReference type="EMBL" id="MNBE01000438">
    <property type="protein sequence ID" value="OKP09809.1"/>
    <property type="molecule type" value="Genomic_DNA"/>
</dbReference>
<sequence>MAGDLKKIAEWVRYSELPKAELNLPDLVITDGKASLYVGERYCRVSGCENSNCFSSTNTLRKHYGRDHPEITLETKAKGGRSTIAEISQAQLFYKDIMDTYDAIHASDDNRPPLPIKENGMVNMTQMKKMVRELGYSVPCEECRVRNNSKMCCHEDSKLTCEHFELFAKPRQQPTQQDDEA</sequence>
<accession>A0A1Q5UBH0</accession>
<keyword evidence="2" id="KW-1185">Reference proteome</keyword>
<protein>
    <submittedName>
        <fullName evidence="1">Uncharacterized protein</fullName>
    </submittedName>
</protein>